<comment type="caution">
    <text evidence="4">The sequence shown here is derived from an EMBL/GenBank/DDBJ whole genome shotgun (WGS) entry which is preliminary data.</text>
</comment>
<dbReference type="InterPro" id="IPR021416">
    <property type="entry name" value="DUF3048_N"/>
</dbReference>
<dbReference type="Proteomes" id="UP000318693">
    <property type="component" value="Unassembled WGS sequence"/>
</dbReference>
<evidence type="ECO:0000313" key="5">
    <source>
        <dbReference type="EMBL" id="TRW44770.1"/>
    </source>
</evidence>
<keyword evidence="6" id="KW-1185">Reference proteome</keyword>
<dbReference type="Pfam" id="PF11258">
    <property type="entry name" value="DUF3048"/>
    <property type="match status" value="1"/>
</dbReference>
<dbReference type="EMBL" id="VJXR01000044">
    <property type="protein sequence ID" value="TRW44451.1"/>
    <property type="molecule type" value="Genomic_DNA"/>
</dbReference>
<evidence type="ECO:0000313" key="4">
    <source>
        <dbReference type="EMBL" id="TRW44451.1"/>
    </source>
</evidence>
<feature type="compositionally biased region" description="Low complexity" evidence="1">
    <location>
        <begin position="59"/>
        <end position="70"/>
    </location>
</feature>
<sequence length="387" mass="39757">MSTPTDRATTPGGGRGRAIARETLRRRRARRGRLTTAVLASALLALAACTSQGEPEPAPSTTASAAPSVSLPGKPVPQPLPARWPLTGVAGEIQERPALSVKVENSAAARPQTGLEDADVVWEELVEGGITRFNAVYHSVVPGEVGPIRSVRPMDAAIAAPLGGLMAFSGGQVPFVQQIRDAGLQVLSNDEGVAGMYRVGFRRAPHNVYGSGPDLLAQADAGHSAPPPQQLVYAWDPAHASAALKGTPVSVVDVSFPRTAPGWTWDGAADPGRGGPAGAWVRDENGVVQTSAAGARLLATNVVVLRVQVVDTGSRDPAGNPVPETVLTGEGDAVVASGGKVLEARWSKAATADPVVLTDADGGQVTLVPGTTWIELVPVNGGAVSWQ</sequence>
<dbReference type="AlphaFoldDB" id="A0A552WNV1"/>
<dbReference type="RefSeq" id="WP_143418821.1">
    <property type="nucleotide sequence ID" value="NZ_VJXR01000036.1"/>
</dbReference>
<feature type="region of interest" description="Disordered" evidence="1">
    <location>
        <begin position="52"/>
        <end position="82"/>
    </location>
</feature>
<evidence type="ECO:0000259" key="2">
    <source>
        <dbReference type="Pfam" id="PF11258"/>
    </source>
</evidence>
<organism evidence="4 6">
    <name type="scientific">Georgenia yuyongxinii</name>
    <dbReference type="NCBI Taxonomy" id="2589797"/>
    <lineage>
        <taxon>Bacteria</taxon>
        <taxon>Bacillati</taxon>
        <taxon>Actinomycetota</taxon>
        <taxon>Actinomycetes</taxon>
        <taxon>Micrococcales</taxon>
        <taxon>Bogoriellaceae</taxon>
        <taxon>Georgenia</taxon>
    </lineage>
</organism>
<evidence type="ECO:0000313" key="6">
    <source>
        <dbReference type="Proteomes" id="UP000318693"/>
    </source>
</evidence>
<dbReference type="SUPFAM" id="SSF159774">
    <property type="entry name" value="YerB-like"/>
    <property type="match status" value="1"/>
</dbReference>
<evidence type="ECO:0000259" key="3">
    <source>
        <dbReference type="Pfam" id="PF17479"/>
    </source>
</evidence>
<proteinExistence type="predicted"/>
<feature type="domain" description="DUF3048" evidence="3">
    <location>
        <begin position="277"/>
        <end position="374"/>
    </location>
</feature>
<gene>
    <name evidence="5" type="ORF">FJ693_12360</name>
    <name evidence="4" type="ORF">FJ693_13690</name>
</gene>
<feature type="domain" description="DUF3048" evidence="2">
    <location>
        <begin position="86"/>
        <end position="221"/>
    </location>
</feature>
<dbReference type="Gene3D" id="3.50.90.10">
    <property type="entry name" value="YerB-like"/>
    <property type="match status" value="1"/>
</dbReference>
<feature type="region of interest" description="Disordered" evidence="1">
    <location>
        <begin position="1"/>
        <end position="31"/>
    </location>
</feature>
<protein>
    <submittedName>
        <fullName evidence="4">DUF3048 domain-containing protein</fullName>
    </submittedName>
</protein>
<name>A0A552WNV1_9MICO</name>
<feature type="compositionally biased region" description="Low complexity" evidence="1">
    <location>
        <begin position="1"/>
        <end position="10"/>
    </location>
</feature>
<accession>A0A552WNV1</accession>
<dbReference type="EMBL" id="VJXR01000036">
    <property type="protein sequence ID" value="TRW44770.1"/>
    <property type="molecule type" value="Genomic_DNA"/>
</dbReference>
<dbReference type="Pfam" id="PF17479">
    <property type="entry name" value="DUF3048_C"/>
    <property type="match status" value="1"/>
</dbReference>
<dbReference type="InterPro" id="IPR035328">
    <property type="entry name" value="DUF3048_C"/>
</dbReference>
<dbReference type="InterPro" id="IPR023158">
    <property type="entry name" value="YerB-like_sf"/>
</dbReference>
<reference evidence="4 6" key="1">
    <citation type="submission" date="2019-07" db="EMBL/GenBank/DDBJ databases">
        <title>Georgenia wutianyii sp. nov. and Georgenia *** sp. nov. isolated from plateau pika (Ochotona curzoniae) in the Qinghai-Tibet plateau of China.</title>
        <authorList>
            <person name="Tian Z."/>
        </authorList>
    </citation>
    <scope>NUCLEOTIDE SEQUENCE [LARGE SCALE GENOMIC DNA]</scope>
    <source>
        <strain evidence="4 6">Z446</strain>
    </source>
</reference>
<evidence type="ECO:0000256" key="1">
    <source>
        <dbReference type="SAM" id="MobiDB-lite"/>
    </source>
</evidence>